<protein>
    <recommendedName>
        <fullName evidence="1">HEPN domain-containing protein</fullName>
    </recommendedName>
</protein>
<dbReference type="SUPFAM" id="SSF81593">
    <property type="entry name" value="Nucleotidyltransferase substrate binding subunit/domain"/>
    <property type="match status" value="1"/>
</dbReference>
<reference evidence="2" key="1">
    <citation type="journal article" date="2015" name="Nature">
        <title>Complex archaea that bridge the gap between prokaryotes and eukaryotes.</title>
        <authorList>
            <person name="Spang A."/>
            <person name="Saw J.H."/>
            <person name="Jorgensen S.L."/>
            <person name="Zaremba-Niedzwiedzka K."/>
            <person name="Martijn J."/>
            <person name="Lind A.E."/>
            <person name="van Eijk R."/>
            <person name="Schleper C."/>
            <person name="Guy L."/>
            <person name="Ettema T.J."/>
        </authorList>
    </citation>
    <scope>NUCLEOTIDE SEQUENCE</scope>
</reference>
<organism evidence="2">
    <name type="scientific">marine sediment metagenome</name>
    <dbReference type="NCBI Taxonomy" id="412755"/>
    <lineage>
        <taxon>unclassified sequences</taxon>
        <taxon>metagenomes</taxon>
        <taxon>ecological metagenomes</taxon>
    </lineage>
</organism>
<evidence type="ECO:0000259" key="1">
    <source>
        <dbReference type="Pfam" id="PF05168"/>
    </source>
</evidence>
<dbReference type="InterPro" id="IPR007842">
    <property type="entry name" value="HEPN_dom"/>
</dbReference>
<dbReference type="EMBL" id="LAZR01021162">
    <property type="protein sequence ID" value="KKL86269.1"/>
    <property type="molecule type" value="Genomic_DNA"/>
</dbReference>
<name>A0A0F9FIS9_9ZZZZ</name>
<dbReference type="AlphaFoldDB" id="A0A0F9FIS9"/>
<evidence type="ECO:0000313" key="2">
    <source>
        <dbReference type="EMBL" id="KKL86269.1"/>
    </source>
</evidence>
<feature type="domain" description="HEPN" evidence="1">
    <location>
        <begin position="240"/>
        <end position="276"/>
    </location>
</feature>
<dbReference type="Gene3D" id="1.20.120.330">
    <property type="entry name" value="Nucleotidyltransferases domain 2"/>
    <property type="match status" value="1"/>
</dbReference>
<comment type="caution">
    <text evidence="2">The sequence shown here is derived from an EMBL/GenBank/DDBJ whole genome shotgun (WGS) entry which is preliminary data.</text>
</comment>
<accession>A0A0F9FIS9</accession>
<sequence length="344" mass="37858">MVPGAVLGIFEVSLTTKGVLVTTVPRREPLAVPTNDVEFHELMEGIDRDLRERGVPVYARELAGLSEVSRQLRVEQSPMEARNHEPRPGVYQGLDLTARVIRWFNDRYGERLRSLDPRPGRMAIILRSDVWVLHLPLLIGRHDVVASREIQSTSGVTMDASITPVFNILDAVEGMTRSLQASLTNPELDELMAAFKIGMPAYFFARSLRDQALVSEAISDHESTVLFLAGGDRHMGQARWAALQAAEKMVKSAIRLFGGAPPRTHSVEQLARSFEALSGTGLDPDHLASVQVSPGVRYGEGPSDLPTAVCAHHAALEITRAISVQMRKNLGRTGLDWTSVRPSY</sequence>
<gene>
    <name evidence="2" type="ORF">LCGC14_1946410</name>
</gene>
<proteinExistence type="predicted"/>
<dbReference type="Pfam" id="PF05168">
    <property type="entry name" value="HEPN"/>
    <property type="match status" value="1"/>
</dbReference>